<dbReference type="GO" id="GO:0005634">
    <property type="term" value="C:nucleus"/>
    <property type="evidence" value="ECO:0007669"/>
    <property type="project" value="UniProtKB-SubCell"/>
</dbReference>
<dbReference type="SMART" id="SM00707">
    <property type="entry name" value="RPEL"/>
    <property type="match status" value="2"/>
</dbReference>
<evidence type="ECO:0000256" key="1">
    <source>
        <dbReference type="ARBA" id="ARBA00004123"/>
    </source>
</evidence>
<reference evidence="5" key="2">
    <citation type="journal article" date="2018" name="Environ. Sci. Technol.">
        <title>The Toxicogenome of Hyalella azteca: A Model for Sediment Ecotoxicology and Evolutionary Toxicology.</title>
        <authorList>
            <person name="Poynton H.C."/>
            <person name="Hasenbein S."/>
            <person name="Benoit J.B."/>
            <person name="Sepulveda M.S."/>
            <person name="Poelchau M.F."/>
            <person name="Hughes D.S.T."/>
            <person name="Murali S.C."/>
            <person name="Chen S."/>
            <person name="Glastad K.M."/>
            <person name="Goodisman M.A.D."/>
            <person name="Werren J.H."/>
            <person name="Vineis J.H."/>
            <person name="Bowen J.L."/>
            <person name="Friedrich M."/>
            <person name="Jones J."/>
            <person name="Robertson H.M."/>
            <person name="Feyereisen R."/>
            <person name="Mechler-Hickson A."/>
            <person name="Mathers N."/>
            <person name="Lee C.E."/>
            <person name="Colbourne J.K."/>
            <person name="Biales A."/>
            <person name="Johnston J.S."/>
            <person name="Wellborn G.A."/>
            <person name="Rosendale A.J."/>
            <person name="Cridge A.G."/>
            <person name="Munoz-Torres M.C."/>
            <person name="Bain P.A."/>
            <person name="Manny A.R."/>
            <person name="Major K.M."/>
            <person name="Lambert F.N."/>
            <person name="Vulpe C.D."/>
            <person name="Tuck P."/>
            <person name="Blalock B.J."/>
            <person name="Lin Y.Y."/>
            <person name="Smith M.E."/>
            <person name="Ochoa-Acuna H."/>
            <person name="Chen M.M."/>
            <person name="Childers C.P."/>
            <person name="Qu J."/>
            <person name="Dugan S."/>
            <person name="Lee S.L."/>
            <person name="Chao H."/>
            <person name="Dinh H."/>
            <person name="Han Y."/>
            <person name="Doddapaneni H."/>
            <person name="Worley K.C."/>
            <person name="Muzny D.M."/>
            <person name="Gibbs R.A."/>
            <person name="Richards S."/>
        </authorList>
    </citation>
    <scope>NUCLEOTIDE SEQUENCE</scope>
    <source>
        <strain evidence="5">HAZT.00-mixed</strain>
        <tissue evidence="5">Whole organism</tissue>
    </source>
</reference>
<reference evidence="5" key="1">
    <citation type="submission" date="2014-08" db="EMBL/GenBank/DDBJ databases">
        <authorList>
            <person name="Murali S."/>
            <person name="Richards S."/>
            <person name="Bandaranaike D."/>
            <person name="Bellair M."/>
            <person name="Blankenburg K."/>
            <person name="Chao H."/>
            <person name="Dinh H."/>
            <person name="Doddapaneni H."/>
            <person name="Dugan-Rocha S."/>
            <person name="Elkadiri S."/>
            <person name="Gnanaolivu R."/>
            <person name="Hughes D."/>
            <person name="Lee S."/>
            <person name="Li M."/>
            <person name="Ming W."/>
            <person name="Munidasa M."/>
            <person name="Muniz J."/>
            <person name="Nguyen L."/>
            <person name="Osuji N."/>
            <person name="Pu L.-L."/>
            <person name="Puazo M."/>
            <person name="Skinner E."/>
            <person name="Qu C."/>
            <person name="Quiroz J."/>
            <person name="Raj R."/>
            <person name="Weissenberger G."/>
            <person name="Xin Y."/>
            <person name="Zou X."/>
            <person name="Han Y."/>
            <person name="Worley K."/>
            <person name="Muzny D."/>
            <person name="Gibbs R."/>
        </authorList>
    </citation>
    <scope>NUCLEOTIDE SEQUENCE</scope>
    <source>
        <strain evidence="5">HAZT.00-mixed</strain>
        <tissue evidence="5">Whole organism</tissue>
    </source>
</reference>
<reference evidence="5" key="3">
    <citation type="submission" date="2019-06" db="EMBL/GenBank/DDBJ databases">
        <authorList>
            <person name="Poynton C."/>
            <person name="Hasenbein S."/>
            <person name="Benoit J.B."/>
            <person name="Sepulveda M.S."/>
            <person name="Poelchau M.F."/>
            <person name="Murali S.C."/>
            <person name="Chen S."/>
            <person name="Glastad K.M."/>
            <person name="Werren J.H."/>
            <person name="Vineis J.H."/>
            <person name="Bowen J.L."/>
            <person name="Friedrich M."/>
            <person name="Jones J."/>
            <person name="Robertson H.M."/>
            <person name="Feyereisen R."/>
            <person name="Mechler-Hickson A."/>
            <person name="Mathers N."/>
            <person name="Lee C.E."/>
            <person name="Colbourne J.K."/>
            <person name="Biales A."/>
            <person name="Johnston J.S."/>
            <person name="Wellborn G.A."/>
            <person name="Rosendale A.J."/>
            <person name="Cridge A.G."/>
            <person name="Munoz-Torres M.C."/>
            <person name="Bain P.A."/>
            <person name="Manny A.R."/>
            <person name="Major K.M."/>
            <person name="Lambert F.N."/>
            <person name="Vulpe C.D."/>
            <person name="Tuck P."/>
            <person name="Blalock B.J."/>
            <person name="Lin Y.-Y."/>
            <person name="Smith M.E."/>
            <person name="Ochoa-Acuna H."/>
            <person name="Chen M.-J.M."/>
            <person name="Childers C.P."/>
            <person name="Qu J."/>
            <person name="Dugan S."/>
            <person name="Lee S.L."/>
            <person name="Chao H."/>
            <person name="Dinh H."/>
            <person name="Han Y."/>
            <person name="Doddapaneni H."/>
            <person name="Worley K.C."/>
            <person name="Muzny D.M."/>
            <person name="Gibbs R.A."/>
            <person name="Richards S."/>
        </authorList>
    </citation>
    <scope>NUCLEOTIDE SEQUENCE</scope>
    <source>
        <strain evidence="5">HAZT.00-mixed</strain>
        <tissue evidence="5">Whole organism</tissue>
    </source>
</reference>
<feature type="repeat" description="RPEL" evidence="4">
    <location>
        <begin position="13"/>
        <end position="38"/>
    </location>
</feature>
<evidence type="ECO:0000313" key="5">
    <source>
        <dbReference type="EMBL" id="KAA0201663.1"/>
    </source>
</evidence>
<dbReference type="Gene3D" id="6.10.140.2040">
    <property type="match status" value="2"/>
</dbReference>
<dbReference type="PROSITE" id="PS51073">
    <property type="entry name" value="RPEL"/>
    <property type="match status" value="2"/>
</dbReference>
<evidence type="ECO:0000256" key="3">
    <source>
        <dbReference type="ARBA" id="ARBA00023242"/>
    </source>
</evidence>
<dbReference type="EMBL" id="JQDR03005199">
    <property type="protein sequence ID" value="KAA0201663.1"/>
    <property type="molecule type" value="Genomic_DNA"/>
</dbReference>
<comment type="caution">
    <text evidence="5">The sequence shown here is derived from an EMBL/GenBank/DDBJ whole genome shotgun (WGS) entry which is preliminary data.</text>
</comment>
<keyword evidence="2" id="KW-0677">Repeat</keyword>
<dbReference type="Pfam" id="PF02755">
    <property type="entry name" value="RPEL"/>
    <property type="match status" value="1"/>
</dbReference>
<proteinExistence type="predicted"/>
<dbReference type="Proteomes" id="UP000711488">
    <property type="component" value="Unassembled WGS sequence"/>
</dbReference>
<sequence>MPRELERPKAVLRALKVKLMLRRPREDLVSRGVIPPMNTPAAFYEQRQRLDMAKKHDILKHKMQKRPDREELVRQHILEGGSNMSMKVGQTCPRRWVKACCSGLRFVV</sequence>
<evidence type="ECO:0000256" key="2">
    <source>
        <dbReference type="ARBA" id="ARBA00022737"/>
    </source>
</evidence>
<name>A0A6A0H7E7_HYAAZ</name>
<dbReference type="GO" id="GO:0045944">
    <property type="term" value="P:positive regulation of transcription by RNA polymerase II"/>
    <property type="evidence" value="ECO:0007669"/>
    <property type="project" value="TreeGrafter"/>
</dbReference>
<dbReference type="InterPro" id="IPR004018">
    <property type="entry name" value="RPEL_repeat"/>
</dbReference>
<accession>A0A6A0H7E7</accession>
<dbReference type="InterPro" id="IPR043451">
    <property type="entry name" value="Myocardin-like"/>
</dbReference>
<gene>
    <name evidence="5" type="ORF">HAZT_HAZT008520</name>
</gene>
<dbReference type="OrthoDB" id="197676at2759"/>
<dbReference type="GO" id="GO:0003713">
    <property type="term" value="F:transcription coactivator activity"/>
    <property type="evidence" value="ECO:0007669"/>
    <property type="project" value="TreeGrafter"/>
</dbReference>
<dbReference type="AlphaFoldDB" id="A0A6A0H7E7"/>
<dbReference type="PANTHER" id="PTHR22793:SF12">
    <property type="entry name" value="MYOCARDIN-RELATED TRANSCRIPTION FACTOR, ISOFORM H"/>
    <property type="match status" value="1"/>
</dbReference>
<organism evidence="5">
    <name type="scientific">Hyalella azteca</name>
    <name type="common">Amphipod</name>
    <dbReference type="NCBI Taxonomy" id="294128"/>
    <lineage>
        <taxon>Eukaryota</taxon>
        <taxon>Metazoa</taxon>
        <taxon>Ecdysozoa</taxon>
        <taxon>Arthropoda</taxon>
        <taxon>Crustacea</taxon>
        <taxon>Multicrustacea</taxon>
        <taxon>Malacostraca</taxon>
        <taxon>Eumalacostraca</taxon>
        <taxon>Peracarida</taxon>
        <taxon>Amphipoda</taxon>
        <taxon>Senticaudata</taxon>
        <taxon>Talitrida</taxon>
        <taxon>Talitroidea</taxon>
        <taxon>Hyalellidae</taxon>
        <taxon>Hyalella</taxon>
    </lineage>
</organism>
<protein>
    <recommendedName>
        <fullName evidence="6">Phosphatase and actin regulator</fullName>
    </recommendedName>
</protein>
<evidence type="ECO:0000256" key="4">
    <source>
        <dbReference type="PROSITE-ProRule" id="PRU00401"/>
    </source>
</evidence>
<dbReference type="PANTHER" id="PTHR22793">
    <property type="entry name" value="MYOCARDIN-RELATED TRANSCRIPTION FACTOR-RELATED"/>
    <property type="match status" value="1"/>
</dbReference>
<evidence type="ECO:0008006" key="6">
    <source>
        <dbReference type="Google" id="ProtNLM"/>
    </source>
</evidence>
<comment type="subcellular location">
    <subcellularLocation>
        <location evidence="1">Nucleus</location>
    </subcellularLocation>
</comment>
<feature type="repeat" description="RPEL" evidence="4">
    <location>
        <begin position="57"/>
        <end position="82"/>
    </location>
</feature>
<keyword evidence="3" id="KW-0539">Nucleus</keyword>